<evidence type="ECO:0000256" key="6">
    <source>
        <dbReference type="RuleBase" id="RU000492"/>
    </source>
</evidence>
<evidence type="ECO:0000256" key="1">
    <source>
        <dbReference type="ARBA" id="ARBA00012552"/>
    </source>
</evidence>
<dbReference type="EC" id="3.6.4.13" evidence="1"/>
<evidence type="ECO:0000259" key="8">
    <source>
        <dbReference type="PROSITE" id="PS51192"/>
    </source>
</evidence>
<dbReference type="GO" id="GO:0005829">
    <property type="term" value="C:cytosol"/>
    <property type="evidence" value="ECO:0007669"/>
    <property type="project" value="TreeGrafter"/>
</dbReference>
<evidence type="ECO:0000256" key="5">
    <source>
        <dbReference type="ARBA" id="ARBA00022840"/>
    </source>
</evidence>
<dbReference type="SUPFAM" id="SSF52540">
    <property type="entry name" value="P-loop containing nucleoside triphosphate hydrolases"/>
    <property type="match status" value="2"/>
</dbReference>
<dbReference type="PROSITE" id="PS51195">
    <property type="entry name" value="Q_MOTIF"/>
    <property type="match status" value="1"/>
</dbReference>
<comment type="similarity">
    <text evidence="6">Belongs to the DEAD box helicase family.</text>
</comment>
<accession>A0A7R8H729</accession>
<feature type="domain" description="Helicase ATP-binding" evidence="8">
    <location>
        <begin position="64"/>
        <end position="184"/>
    </location>
</feature>
<keyword evidence="11" id="KW-1185">Reference proteome</keyword>
<dbReference type="GO" id="GO:0003724">
    <property type="term" value="F:RNA helicase activity"/>
    <property type="evidence" value="ECO:0007669"/>
    <property type="project" value="UniProtKB-EC"/>
</dbReference>
<evidence type="ECO:0000256" key="3">
    <source>
        <dbReference type="ARBA" id="ARBA00022801"/>
    </source>
</evidence>
<dbReference type="InterPro" id="IPR011545">
    <property type="entry name" value="DEAD/DEAH_box_helicase_dom"/>
</dbReference>
<evidence type="ECO:0000313" key="10">
    <source>
        <dbReference type="EMBL" id="CAF2912290.1"/>
    </source>
</evidence>
<dbReference type="PROSITE" id="PS51192">
    <property type="entry name" value="HELICASE_ATP_BIND_1"/>
    <property type="match status" value="1"/>
</dbReference>
<feature type="domain" description="DEAD-box RNA helicase Q" evidence="9">
    <location>
        <begin position="24"/>
        <end position="52"/>
    </location>
</feature>
<dbReference type="GO" id="GO:0003676">
    <property type="term" value="F:nucleic acid binding"/>
    <property type="evidence" value="ECO:0007669"/>
    <property type="project" value="InterPro"/>
</dbReference>
<dbReference type="InterPro" id="IPR050079">
    <property type="entry name" value="DEAD_box_RNA_helicase"/>
</dbReference>
<dbReference type="InterPro" id="IPR014001">
    <property type="entry name" value="Helicase_ATP-bd"/>
</dbReference>
<evidence type="ECO:0000256" key="7">
    <source>
        <dbReference type="SAM" id="MobiDB-lite"/>
    </source>
</evidence>
<dbReference type="InterPro" id="IPR014014">
    <property type="entry name" value="RNA_helicase_DEAD_Q_motif"/>
</dbReference>
<dbReference type="Pfam" id="PF00270">
    <property type="entry name" value="DEAD"/>
    <property type="match status" value="1"/>
</dbReference>
<dbReference type="EMBL" id="HG994583">
    <property type="protein sequence ID" value="CAF2912290.1"/>
    <property type="molecule type" value="Genomic_DNA"/>
</dbReference>
<dbReference type="GO" id="GO:0016787">
    <property type="term" value="F:hydrolase activity"/>
    <property type="evidence" value="ECO:0007669"/>
    <property type="project" value="UniProtKB-KW"/>
</dbReference>
<dbReference type="Gene3D" id="3.40.50.300">
    <property type="entry name" value="P-loop containing nucleotide triphosphate hydrolases"/>
    <property type="match status" value="3"/>
</dbReference>
<dbReference type="PANTHER" id="PTHR47959">
    <property type="entry name" value="ATP-DEPENDENT RNA HELICASE RHLE-RELATED"/>
    <property type="match status" value="1"/>
</dbReference>
<dbReference type="InterPro" id="IPR001650">
    <property type="entry name" value="Helicase_C-like"/>
</dbReference>
<gene>
    <name evidence="10" type="ORF">LSAA_8819</name>
</gene>
<feature type="compositionally biased region" description="Basic and acidic residues" evidence="7">
    <location>
        <begin position="8"/>
        <end position="17"/>
    </location>
</feature>
<reference evidence="10" key="1">
    <citation type="submission" date="2021-02" db="EMBL/GenBank/DDBJ databases">
        <authorList>
            <person name="Bekaert M."/>
        </authorList>
    </citation>
    <scope>NUCLEOTIDE SEQUENCE</scope>
    <source>
        <strain evidence="10">IoA-00</strain>
    </source>
</reference>
<sequence>MSSTEDETNSKESPFQDEKEEDTTTFSDLGLTEVLCEACESLGWKTPSKIQKEAIPRNPSDFFALVLTPTRELAYQISEQFEKLGKSIGVKCVVLVGGMDMVSQALVLGKKPHIIIATPGRLIDHMENTKGFDLRSLKYLIMDEADRILNMDFEIEVDKILTTMTKKVAKLQRASLRDPVRVEVSSKYQTVDKLLQYYLFIPLKYKEMYLVHIINELAGNSFIIFSSTCSGTLKLALLLRNLGFTAIPLNGQMSQNKRLASLNKFKNKKTARAGRSGRAITFVCQYDVELYQRIETLIGKKLPLYSGATEEEVMVLGDRVNEAVRFAKMEMKDMEGKEERKGGKSENRQRMTMMMEKILLELEIVLKNRIIRKKERQCARRNDDLIMINCAIYVT</sequence>
<keyword evidence="5 6" id="KW-0067">ATP-binding</keyword>
<evidence type="ECO:0000313" key="11">
    <source>
        <dbReference type="Proteomes" id="UP000675881"/>
    </source>
</evidence>
<dbReference type="Pfam" id="PF00271">
    <property type="entry name" value="Helicase_C"/>
    <property type="match status" value="1"/>
</dbReference>
<keyword evidence="2 6" id="KW-0547">Nucleotide-binding</keyword>
<dbReference type="InterPro" id="IPR027417">
    <property type="entry name" value="P-loop_NTPase"/>
</dbReference>
<dbReference type="OrthoDB" id="10261904at2759"/>
<proteinExistence type="inferred from homology"/>
<protein>
    <recommendedName>
        <fullName evidence="1">RNA helicase</fullName>
        <ecNumber evidence="1">3.6.4.13</ecNumber>
    </recommendedName>
</protein>
<keyword evidence="3 6" id="KW-0378">Hydrolase</keyword>
<keyword evidence="4 6" id="KW-0347">Helicase</keyword>
<dbReference type="Proteomes" id="UP000675881">
    <property type="component" value="Chromosome 4"/>
</dbReference>
<dbReference type="PANTHER" id="PTHR47959:SF20">
    <property type="entry name" value="RNA HELICASE"/>
    <property type="match status" value="1"/>
</dbReference>
<dbReference type="SMART" id="SM00487">
    <property type="entry name" value="DEXDc"/>
    <property type="match status" value="1"/>
</dbReference>
<evidence type="ECO:0000256" key="4">
    <source>
        <dbReference type="ARBA" id="ARBA00022806"/>
    </source>
</evidence>
<dbReference type="InterPro" id="IPR000629">
    <property type="entry name" value="RNA-helicase_DEAD-box_CS"/>
</dbReference>
<name>A0A7R8H729_LEPSM</name>
<dbReference type="AlphaFoldDB" id="A0A7R8H729"/>
<evidence type="ECO:0000256" key="2">
    <source>
        <dbReference type="ARBA" id="ARBA00022741"/>
    </source>
</evidence>
<dbReference type="GO" id="GO:0005524">
    <property type="term" value="F:ATP binding"/>
    <property type="evidence" value="ECO:0007669"/>
    <property type="project" value="UniProtKB-KW"/>
</dbReference>
<dbReference type="PROSITE" id="PS00039">
    <property type="entry name" value="DEAD_ATP_HELICASE"/>
    <property type="match status" value="1"/>
</dbReference>
<feature type="region of interest" description="Disordered" evidence="7">
    <location>
        <begin position="1"/>
        <end position="26"/>
    </location>
</feature>
<organism evidence="10 11">
    <name type="scientific">Lepeophtheirus salmonis</name>
    <name type="common">Salmon louse</name>
    <name type="synonym">Caligus salmonis</name>
    <dbReference type="NCBI Taxonomy" id="72036"/>
    <lineage>
        <taxon>Eukaryota</taxon>
        <taxon>Metazoa</taxon>
        <taxon>Ecdysozoa</taxon>
        <taxon>Arthropoda</taxon>
        <taxon>Crustacea</taxon>
        <taxon>Multicrustacea</taxon>
        <taxon>Hexanauplia</taxon>
        <taxon>Copepoda</taxon>
        <taxon>Siphonostomatoida</taxon>
        <taxon>Caligidae</taxon>
        <taxon>Lepeophtheirus</taxon>
    </lineage>
</organism>
<evidence type="ECO:0000259" key="9">
    <source>
        <dbReference type="PROSITE" id="PS51195"/>
    </source>
</evidence>